<dbReference type="EMBL" id="MU007071">
    <property type="protein sequence ID" value="KAF2425243.1"/>
    <property type="molecule type" value="Genomic_DNA"/>
</dbReference>
<reference evidence="1" key="1">
    <citation type="journal article" date="2020" name="Stud. Mycol.">
        <title>101 Dothideomycetes genomes: a test case for predicting lifestyles and emergence of pathogens.</title>
        <authorList>
            <person name="Haridas S."/>
            <person name="Albert R."/>
            <person name="Binder M."/>
            <person name="Bloem J."/>
            <person name="Labutti K."/>
            <person name="Salamov A."/>
            <person name="Andreopoulos B."/>
            <person name="Baker S."/>
            <person name="Barry K."/>
            <person name="Bills G."/>
            <person name="Bluhm B."/>
            <person name="Cannon C."/>
            <person name="Castanera R."/>
            <person name="Culley D."/>
            <person name="Daum C."/>
            <person name="Ezra D."/>
            <person name="Gonzalez J."/>
            <person name="Henrissat B."/>
            <person name="Kuo A."/>
            <person name="Liang C."/>
            <person name="Lipzen A."/>
            <person name="Lutzoni F."/>
            <person name="Magnuson J."/>
            <person name="Mondo S."/>
            <person name="Nolan M."/>
            <person name="Ohm R."/>
            <person name="Pangilinan J."/>
            <person name="Park H.-J."/>
            <person name="Ramirez L."/>
            <person name="Alfaro M."/>
            <person name="Sun H."/>
            <person name="Tritt A."/>
            <person name="Yoshinaga Y."/>
            <person name="Zwiers L.-H."/>
            <person name="Turgeon B."/>
            <person name="Goodwin S."/>
            <person name="Spatafora J."/>
            <person name="Crous P."/>
            <person name="Grigoriev I."/>
        </authorList>
    </citation>
    <scope>NUCLEOTIDE SEQUENCE</scope>
    <source>
        <strain evidence="1">CBS 130266</strain>
    </source>
</reference>
<accession>A0A9P4NKF9</accession>
<evidence type="ECO:0008006" key="3">
    <source>
        <dbReference type="Google" id="ProtNLM"/>
    </source>
</evidence>
<organism evidence="1 2">
    <name type="scientific">Tothia fuscella</name>
    <dbReference type="NCBI Taxonomy" id="1048955"/>
    <lineage>
        <taxon>Eukaryota</taxon>
        <taxon>Fungi</taxon>
        <taxon>Dikarya</taxon>
        <taxon>Ascomycota</taxon>
        <taxon>Pezizomycotina</taxon>
        <taxon>Dothideomycetes</taxon>
        <taxon>Pleosporomycetidae</taxon>
        <taxon>Venturiales</taxon>
        <taxon>Cylindrosympodiaceae</taxon>
        <taxon>Tothia</taxon>
    </lineage>
</organism>
<keyword evidence="2" id="KW-1185">Reference proteome</keyword>
<dbReference type="Gene3D" id="3.80.10.10">
    <property type="entry name" value="Ribonuclease Inhibitor"/>
    <property type="match status" value="1"/>
</dbReference>
<comment type="caution">
    <text evidence="1">The sequence shown here is derived from an EMBL/GenBank/DDBJ whole genome shotgun (WGS) entry which is preliminary data.</text>
</comment>
<dbReference type="AlphaFoldDB" id="A0A9P4NKF9"/>
<dbReference type="Proteomes" id="UP000800235">
    <property type="component" value="Unassembled WGS sequence"/>
</dbReference>
<gene>
    <name evidence="1" type="ORF">EJ08DRAFT_700472</name>
</gene>
<evidence type="ECO:0000313" key="2">
    <source>
        <dbReference type="Proteomes" id="UP000800235"/>
    </source>
</evidence>
<protein>
    <recommendedName>
        <fullName evidence="3">F-box domain-containing protein</fullName>
    </recommendedName>
</protein>
<name>A0A9P4NKF9_9PEZI</name>
<proteinExistence type="predicted"/>
<evidence type="ECO:0000313" key="1">
    <source>
        <dbReference type="EMBL" id="KAF2425243.1"/>
    </source>
</evidence>
<dbReference type="InterPro" id="IPR032675">
    <property type="entry name" value="LRR_dom_sf"/>
</dbReference>
<dbReference type="SUPFAM" id="SSF52047">
    <property type="entry name" value="RNI-like"/>
    <property type="match status" value="1"/>
</dbReference>
<sequence length="465" mass="51798">MADSASLGLPTSSRLLGLPSELKVHIASYLDLDSLKSVRLSSVDMADNATPTFARYFRNIRVLTTLGGLLKLSGISRHPRFSVEVRAIGLAIFRYSPSAITLIQRERRAAYSDLLKAQDQLVNSEEGTVLYQKIMERLPNIHTVEFLHADFAAETYHPDDFTASPALHGLSQARITEECSGDIVRRSVVQDMLSKILPYYPHRSIRTIRCVAPNKQDCLPMMTLTQNESSFKDIARHDTEFDFSIKADKDGRMNRIMTPIAPFLSLFESLQILKLRFQQTWATDGILTDLCRNSTSPHLKSLSLSHFFIGEVNSNENVLVSFLARHKGTLQSVRLASGGVEYIRISDFLQSLADHFSTNAPLEELILDGFGDESAQLVVDGSDMFRWSRDFEYSLQETLMYWIGEGVDDHEEEDRGEDPWDGSAGAADGVASSGSAFGGYHGCDALLRLIEVEWSGGDMPRGEGM</sequence>
<dbReference type="OrthoDB" id="10261563at2759"/>